<dbReference type="FunFam" id="2.40.50.140:FF:000006">
    <property type="entry name" value="Cold shock protein CspC"/>
    <property type="match status" value="1"/>
</dbReference>
<dbReference type="PATRIC" id="fig|585.9.peg.2959"/>
<dbReference type="STRING" id="585.DR95_1178"/>
<dbReference type="SUPFAM" id="SSF50249">
    <property type="entry name" value="Nucleic acid-binding proteins"/>
    <property type="match status" value="1"/>
</dbReference>
<protein>
    <submittedName>
        <fullName evidence="6">Cold shock protein CspA</fullName>
    </submittedName>
    <submittedName>
        <fullName evidence="7">RNA chaperone/antiterminator CspA</fullName>
    </submittedName>
</protein>
<dbReference type="AlphaFoldDB" id="A0A094VWT5"/>
<dbReference type="GeneID" id="83611111"/>
<proteinExistence type="predicted"/>
<dbReference type="Gene3D" id="2.40.50.140">
    <property type="entry name" value="Nucleic acid-binding proteins"/>
    <property type="match status" value="1"/>
</dbReference>
<dbReference type="eggNOG" id="COG1278">
    <property type="taxonomic scope" value="Bacteria"/>
</dbReference>
<evidence type="ECO:0000313" key="6">
    <source>
        <dbReference type="EMBL" id="CRL59048.1"/>
    </source>
</evidence>
<evidence type="ECO:0000256" key="1">
    <source>
        <dbReference type="ARBA" id="ARBA00004496"/>
    </source>
</evidence>
<name>A0A094VWT5_9GAMM</name>
<dbReference type="HOGENOM" id="CLU_117621_2_1_6"/>
<keyword evidence="9" id="KW-1185">Reference proteome</keyword>
<dbReference type="PIRSF" id="PIRSF002599">
    <property type="entry name" value="Cold_shock_A"/>
    <property type="match status" value="1"/>
</dbReference>
<keyword evidence="2" id="KW-0963">Cytoplasm</keyword>
<dbReference type="GO" id="GO:0003676">
    <property type="term" value="F:nucleic acid binding"/>
    <property type="evidence" value="ECO:0007669"/>
    <property type="project" value="InterPro"/>
</dbReference>
<dbReference type="NCBIfam" id="NF007679">
    <property type="entry name" value="PRK10354.1"/>
    <property type="match status" value="1"/>
</dbReference>
<evidence type="ECO:0000256" key="2">
    <source>
        <dbReference type="ARBA" id="ARBA00022490"/>
    </source>
</evidence>
<dbReference type="Proteomes" id="UP000619976">
    <property type="component" value="Unassembled WGS sequence"/>
</dbReference>
<dbReference type="SMART" id="SM00357">
    <property type="entry name" value="CSP"/>
    <property type="match status" value="1"/>
</dbReference>
<dbReference type="Pfam" id="PF00313">
    <property type="entry name" value="CSD"/>
    <property type="match status" value="1"/>
</dbReference>
<dbReference type="InterPro" id="IPR012156">
    <property type="entry name" value="Cold_shock_CspA"/>
</dbReference>
<dbReference type="EMBL" id="CVRY01000001">
    <property type="protein sequence ID" value="CRL59048.1"/>
    <property type="molecule type" value="Genomic_DNA"/>
</dbReference>
<dbReference type="InterPro" id="IPR012340">
    <property type="entry name" value="NA-bd_OB-fold"/>
</dbReference>
<dbReference type="EMBL" id="CVRY01000001">
    <property type="protein sequence ID" value="CRL59006.1"/>
    <property type="molecule type" value="Genomic_DNA"/>
</dbReference>
<dbReference type="InterPro" id="IPR011129">
    <property type="entry name" value="CSD"/>
</dbReference>
<organism evidence="6 8">
    <name type="scientific">Proteus penneri</name>
    <dbReference type="NCBI Taxonomy" id="102862"/>
    <lineage>
        <taxon>Bacteria</taxon>
        <taxon>Pseudomonadati</taxon>
        <taxon>Pseudomonadota</taxon>
        <taxon>Gammaproteobacteria</taxon>
        <taxon>Enterobacterales</taxon>
        <taxon>Morganellaceae</taxon>
        <taxon>Proteus</taxon>
    </lineage>
</organism>
<dbReference type="PROSITE" id="PS51857">
    <property type="entry name" value="CSD_2"/>
    <property type="match status" value="1"/>
</dbReference>
<reference evidence="8" key="1">
    <citation type="submission" date="2015-06" db="EMBL/GenBank/DDBJ databases">
        <authorList>
            <person name="Urmite Genomes"/>
        </authorList>
    </citation>
    <scope>NUCLEOTIDE SEQUENCE [LARGE SCALE GENOMIC DNA]</scope>
    <source>
        <strain evidence="8">CSUR P1867</strain>
    </source>
</reference>
<reference evidence="7 9" key="3">
    <citation type="submission" date="2020-12" db="EMBL/GenBank/DDBJ databases">
        <title>Enhanced detection system for hospital associated transmission using whole genome sequencing surveillance.</title>
        <authorList>
            <person name="Harrison L.H."/>
            <person name="Van Tyne D."/>
            <person name="Marsh J.W."/>
            <person name="Griffith M.P."/>
            <person name="Snyder D.J."/>
            <person name="Cooper V.S."/>
            <person name="Mustapha M."/>
        </authorList>
    </citation>
    <scope>NUCLEOTIDE SEQUENCE [LARGE SCALE GENOMIC DNA]</scope>
    <source>
        <strain evidence="7 9">PR00195</strain>
    </source>
</reference>
<evidence type="ECO:0000313" key="8">
    <source>
        <dbReference type="Proteomes" id="UP000183920"/>
    </source>
</evidence>
<reference evidence="6" key="2">
    <citation type="submission" date="2015-06" db="EMBL/GenBank/DDBJ databases">
        <authorList>
            <person name="Urmite Genomes Urmite Genomes"/>
        </authorList>
    </citation>
    <scope>NUCLEOTIDE SEQUENCE [LARGE SCALE GENOMIC DNA]</scope>
    <source>
        <strain evidence="6">CSUR P1867</strain>
    </source>
</reference>
<evidence type="ECO:0000256" key="3">
    <source>
        <dbReference type="RuleBase" id="RU000408"/>
    </source>
</evidence>
<dbReference type="PRINTS" id="PR00050">
    <property type="entry name" value="COLDSHOCK"/>
</dbReference>
<accession>A0A094VWT5</accession>
<dbReference type="InterPro" id="IPR002059">
    <property type="entry name" value="CSP_DNA-bd"/>
</dbReference>
<dbReference type="InterPro" id="IPR050181">
    <property type="entry name" value="Cold_shock_domain"/>
</dbReference>
<gene>
    <name evidence="6" type="primary">cspA_2</name>
    <name evidence="7" type="synonym">cspA</name>
    <name evidence="5" type="synonym">cspA_1</name>
    <name evidence="5" type="ORF">BN1804_00178</name>
    <name evidence="6" type="ORF">BN1804_00221</name>
    <name evidence="7" type="ORF">JFQ69_00765</name>
</gene>
<dbReference type="PROSITE" id="PS00352">
    <property type="entry name" value="CSD_1"/>
    <property type="match status" value="1"/>
</dbReference>
<dbReference type="Proteomes" id="UP000183920">
    <property type="component" value="Unassembled WGS sequence"/>
</dbReference>
<dbReference type="RefSeq" id="WP_004244726.1">
    <property type="nucleotide sequence ID" value="NZ_CAXOKJ010000001.1"/>
</dbReference>
<dbReference type="InterPro" id="IPR019844">
    <property type="entry name" value="CSD_CS"/>
</dbReference>
<dbReference type="CDD" id="cd04458">
    <property type="entry name" value="CSP_CDS"/>
    <property type="match status" value="1"/>
</dbReference>
<dbReference type="EMBL" id="JAEKCB010000001">
    <property type="protein sequence ID" value="MBJ2116204.1"/>
    <property type="molecule type" value="Genomic_DNA"/>
</dbReference>
<comment type="subcellular location">
    <subcellularLocation>
        <location evidence="1 3">Cytoplasm</location>
    </subcellularLocation>
</comment>
<evidence type="ECO:0000313" key="5">
    <source>
        <dbReference type="EMBL" id="CRL59006.1"/>
    </source>
</evidence>
<dbReference type="PANTHER" id="PTHR11544">
    <property type="entry name" value="COLD SHOCK DOMAIN CONTAINING PROTEINS"/>
    <property type="match status" value="1"/>
</dbReference>
<dbReference type="GO" id="GO:0005829">
    <property type="term" value="C:cytosol"/>
    <property type="evidence" value="ECO:0007669"/>
    <property type="project" value="UniProtKB-ARBA"/>
</dbReference>
<evidence type="ECO:0000313" key="9">
    <source>
        <dbReference type="Proteomes" id="UP000619976"/>
    </source>
</evidence>
<feature type="domain" description="CSD" evidence="4">
    <location>
        <begin position="4"/>
        <end position="69"/>
    </location>
</feature>
<evidence type="ECO:0000259" key="4">
    <source>
        <dbReference type="PROSITE" id="PS51857"/>
    </source>
</evidence>
<evidence type="ECO:0000313" key="7">
    <source>
        <dbReference type="EMBL" id="MBJ2116204.1"/>
    </source>
</evidence>
<sequence>MSNTMTGTVKWFDEGKGFGFITPADGSKDVFVHFSAIQSDSFKTLAEGQQVSFTMENGMKGPAAGNVVAL</sequence>